<accession>A0ABT6SQU3</accession>
<reference evidence="1 2" key="1">
    <citation type="submission" date="2023-05" db="EMBL/GenBank/DDBJ databases">
        <title>Draft genome sequence of Streptomyces sp. B-S-A12 isolated from a cave soil in Thailand.</title>
        <authorList>
            <person name="Chamroensaksri N."/>
            <person name="Muangham S."/>
        </authorList>
    </citation>
    <scope>NUCLEOTIDE SEQUENCE [LARGE SCALE GENOMIC DNA]</scope>
    <source>
        <strain evidence="1 2">B-S-A12</strain>
    </source>
</reference>
<gene>
    <name evidence="1" type="ORF">QIT00_05295</name>
</gene>
<evidence type="ECO:0000313" key="2">
    <source>
        <dbReference type="Proteomes" id="UP001237105"/>
    </source>
</evidence>
<keyword evidence="2" id="KW-1185">Reference proteome</keyword>
<protein>
    <submittedName>
        <fullName evidence="1">Uncharacterized protein</fullName>
    </submittedName>
</protein>
<proteinExistence type="predicted"/>
<dbReference type="RefSeq" id="WP_282533904.1">
    <property type="nucleotide sequence ID" value="NZ_JASCIS010000004.1"/>
</dbReference>
<dbReference type="Proteomes" id="UP001237105">
    <property type="component" value="Unassembled WGS sequence"/>
</dbReference>
<comment type="caution">
    <text evidence="1">The sequence shown here is derived from an EMBL/GenBank/DDBJ whole genome shotgun (WGS) entry which is preliminary data.</text>
</comment>
<organism evidence="1 2">
    <name type="scientific">Streptomyces luteolus</name>
    <dbReference type="NCBI Taxonomy" id="3043615"/>
    <lineage>
        <taxon>Bacteria</taxon>
        <taxon>Bacillati</taxon>
        <taxon>Actinomycetota</taxon>
        <taxon>Actinomycetes</taxon>
        <taxon>Kitasatosporales</taxon>
        <taxon>Streptomycetaceae</taxon>
        <taxon>Streptomyces</taxon>
    </lineage>
</organism>
<name>A0ABT6SQU3_9ACTN</name>
<dbReference type="EMBL" id="JASCIS010000004">
    <property type="protein sequence ID" value="MDI3417982.1"/>
    <property type="molecule type" value="Genomic_DNA"/>
</dbReference>
<sequence>MTLVRPTFITHGTRPQARATRLLLGGLVHGGQGIAGAADLKVSPLQRPACGVRVADGSAIVRGARPWQGAYGQVNIGDALIDIEPTGPFARTDLLVLRVEDPEYEGDLDPARDDIGYFHVIQDVPLERAEVPEGMSAIPLAHISLPRDTSTITADMIKDLRQLANPRHHHRAYTAWPTTRQRLPGEPGTWTEWPDEAAWDVEVPAWASRATVTLTISGLSAEDGGILARLRTTLGEAKGKTTVIDVEQGPAPHLFAALAHAYALPPDQRGRTQRLAVQTQQDTDSDRGSSLYISRYAAITATIDCTETPE</sequence>
<evidence type="ECO:0000313" key="1">
    <source>
        <dbReference type="EMBL" id="MDI3417982.1"/>
    </source>
</evidence>